<accession>A0ABQ1L5D4</accession>
<keyword evidence="10" id="KW-1185">Reference proteome</keyword>
<comment type="subcellular location">
    <subcellularLocation>
        <location evidence="1 7">Cell outer membrane</location>
        <topology evidence="1 7">Multi-pass membrane protein</topology>
    </subcellularLocation>
</comment>
<evidence type="ECO:0000256" key="2">
    <source>
        <dbReference type="ARBA" id="ARBA00022448"/>
    </source>
</evidence>
<dbReference type="Pfam" id="PF13715">
    <property type="entry name" value="CarbopepD_reg_2"/>
    <property type="match status" value="1"/>
</dbReference>
<evidence type="ECO:0000256" key="1">
    <source>
        <dbReference type="ARBA" id="ARBA00004571"/>
    </source>
</evidence>
<dbReference type="InterPro" id="IPR039426">
    <property type="entry name" value="TonB-dep_rcpt-like"/>
</dbReference>
<proteinExistence type="inferred from homology"/>
<feature type="domain" description="TonB-dependent receptor plug" evidence="8">
    <location>
        <begin position="236"/>
        <end position="360"/>
    </location>
</feature>
<gene>
    <name evidence="9" type="ORF">GCM10011386_06920</name>
</gene>
<dbReference type="InterPro" id="IPR036942">
    <property type="entry name" value="Beta-barrel_TonB_sf"/>
</dbReference>
<sequence length="1172" mass="129787">MHFVLYRTKSRGVYLHVRTKPKHLNQTQRLLVKTIVQMKLIALVVLLASTQVSGTVMAQRITLSQTAAPIEQVFSEIRKQANVDFIYKMAQIRKTHPVTIHVTDQPLEKVLEGIFSNQPIGYLLDNQTIIIHDKAAPFPSARPVQQPVQGTVRDSTEVLAGVSVSVRGNAGNGTLTDDLGKFSIQANPGDILVFRYVGYKPQEITVGGQQEINVVLQPDVIGLDDIVVIGYGTQKRRDLTGAVSSVKTDDLVINSGPEIGNMLKGKVPGLMIRQNSAQPGGGLDILVRGAGSINASNDPLIVVDGFPISDLQQPVIAGSRYQFGSQSILNSFNPNDIESIEVLKDASATAIYGSRAANGVILITTKKGKAGTPVVQYSTNFSFQKYENSFDVLPLNEWMQVRNEAAWEQWNFDNNVIPYGSRTLEEAQANPVSQPFRQLYTQNAINNVGRGTDWLSLVTRNGKTQQHNLSLSGGNEATKYLVSGNYYDQGGIVKNSAFERFTVRANVEQRVHRMVTLGVNLTASQINNKNSQLGADQYENSGIIRAAIQQGPHIQAVDENGNYPLNPQLALQPNPYSLLTITDDGRVERLLLNSFLEVKPFQGLTARVKAGVDRGGSKRETYIPTSTLHGALEQGRAAIASFSQDDYLFEGTVDYNTRFAEAHQLTVLVGASRQDTRETYNNSGNSSFITDAFLWNNLNAGSGTKVVGSSRRENTIASYFGRINYNYNDRYLLTATIRTDGASVFARNNKWGTFPSVALGWNLSEEPFLQNLKTFAPMLKLRVGHGQTGNASIGTNAFAAYSAYPAWLSAEEAIQIGVSLGRLENPNLKWETTTETNIGLDFSIFKGRVDGSVDVYNKVISDLLAEKPINSYHQVNTIMANIGKTQSRGFEVALTTHNIRNQYVHWRTMLAVSKYVDRWKERADDWKPAVYERVDDPIRAQFYRPAEAIQQVNDPIPDSQPELRPGMIRLKDVDGFKRDANGNPEVDENGRFIRTGQPDGILDDADTRLLGTSDPGLIAGFTNIVTYKNWTLNIDFNGMFGRRMEDPNYVTYGIGAVGVYQNGYNALRTVKDRWTPERPSTTQPSSFWGYSPYGAGDFFLEDAWFIRLQNVSLEYSLPTRWVGKVFSEAAINATASNLFVITPYKGVDPETDSYTAAYPNIRTFTLGVRLKL</sequence>
<evidence type="ECO:0000256" key="5">
    <source>
        <dbReference type="ARBA" id="ARBA00023136"/>
    </source>
</evidence>
<dbReference type="Gene3D" id="2.40.170.20">
    <property type="entry name" value="TonB-dependent receptor, beta-barrel domain"/>
    <property type="match status" value="1"/>
</dbReference>
<dbReference type="PROSITE" id="PS52016">
    <property type="entry name" value="TONB_DEPENDENT_REC_3"/>
    <property type="match status" value="1"/>
</dbReference>
<dbReference type="InterPro" id="IPR012910">
    <property type="entry name" value="Plug_dom"/>
</dbReference>
<dbReference type="InterPro" id="IPR023996">
    <property type="entry name" value="TonB-dep_OMP_SusC/RagA"/>
</dbReference>
<dbReference type="Gene3D" id="2.170.130.10">
    <property type="entry name" value="TonB-dependent receptor, plug domain"/>
    <property type="match status" value="1"/>
</dbReference>
<keyword evidence="2 7" id="KW-0813">Transport</keyword>
<dbReference type="NCBIfam" id="TIGR04057">
    <property type="entry name" value="SusC_RagA_signa"/>
    <property type="match status" value="1"/>
</dbReference>
<dbReference type="InterPro" id="IPR023997">
    <property type="entry name" value="TonB-dep_OMP_SusC/RagA_CS"/>
</dbReference>
<keyword evidence="4 7" id="KW-0812">Transmembrane</keyword>
<evidence type="ECO:0000256" key="7">
    <source>
        <dbReference type="PROSITE-ProRule" id="PRU01360"/>
    </source>
</evidence>
<dbReference type="Proteomes" id="UP000597338">
    <property type="component" value="Unassembled WGS sequence"/>
</dbReference>
<keyword evidence="3 7" id="KW-1134">Transmembrane beta strand</keyword>
<dbReference type="InterPro" id="IPR037066">
    <property type="entry name" value="Plug_dom_sf"/>
</dbReference>
<dbReference type="Pfam" id="PF07715">
    <property type="entry name" value="Plug"/>
    <property type="match status" value="1"/>
</dbReference>
<dbReference type="NCBIfam" id="TIGR04056">
    <property type="entry name" value="OMP_RagA_SusC"/>
    <property type="match status" value="1"/>
</dbReference>
<evidence type="ECO:0000256" key="3">
    <source>
        <dbReference type="ARBA" id="ARBA00022452"/>
    </source>
</evidence>
<keyword evidence="6 7" id="KW-0998">Cell outer membrane</keyword>
<comment type="similarity">
    <text evidence="7">Belongs to the TonB-dependent receptor family.</text>
</comment>
<dbReference type="InterPro" id="IPR008969">
    <property type="entry name" value="CarboxyPept-like_regulatory"/>
</dbReference>
<evidence type="ECO:0000313" key="10">
    <source>
        <dbReference type="Proteomes" id="UP000597338"/>
    </source>
</evidence>
<name>A0ABQ1L5D4_9SPHI</name>
<comment type="caution">
    <text evidence="9">The sequence shown here is derived from an EMBL/GenBank/DDBJ whole genome shotgun (WGS) entry which is preliminary data.</text>
</comment>
<organism evidence="9 10">
    <name type="scientific">Parapedobacter defluvii</name>
    <dbReference type="NCBI Taxonomy" id="2045106"/>
    <lineage>
        <taxon>Bacteria</taxon>
        <taxon>Pseudomonadati</taxon>
        <taxon>Bacteroidota</taxon>
        <taxon>Sphingobacteriia</taxon>
        <taxon>Sphingobacteriales</taxon>
        <taxon>Sphingobacteriaceae</taxon>
        <taxon>Parapedobacter</taxon>
    </lineage>
</organism>
<evidence type="ECO:0000259" key="8">
    <source>
        <dbReference type="Pfam" id="PF07715"/>
    </source>
</evidence>
<keyword evidence="5 7" id="KW-0472">Membrane</keyword>
<dbReference type="Gene3D" id="3.55.50.30">
    <property type="match status" value="1"/>
</dbReference>
<evidence type="ECO:0000256" key="6">
    <source>
        <dbReference type="ARBA" id="ARBA00023237"/>
    </source>
</evidence>
<dbReference type="SUPFAM" id="SSF49464">
    <property type="entry name" value="Carboxypeptidase regulatory domain-like"/>
    <property type="match status" value="1"/>
</dbReference>
<dbReference type="SUPFAM" id="SSF56935">
    <property type="entry name" value="Porins"/>
    <property type="match status" value="1"/>
</dbReference>
<protein>
    <submittedName>
        <fullName evidence="9">SusC/RagA family TonB-linked outer membrane protein</fullName>
    </submittedName>
</protein>
<dbReference type="EMBL" id="BMIK01000001">
    <property type="protein sequence ID" value="GGC17664.1"/>
    <property type="molecule type" value="Genomic_DNA"/>
</dbReference>
<evidence type="ECO:0000256" key="4">
    <source>
        <dbReference type="ARBA" id="ARBA00022692"/>
    </source>
</evidence>
<reference evidence="10" key="1">
    <citation type="journal article" date="2019" name="Int. J. Syst. Evol. Microbiol.">
        <title>The Global Catalogue of Microorganisms (GCM) 10K type strain sequencing project: providing services to taxonomists for standard genome sequencing and annotation.</title>
        <authorList>
            <consortium name="The Broad Institute Genomics Platform"/>
            <consortium name="The Broad Institute Genome Sequencing Center for Infectious Disease"/>
            <person name="Wu L."/>
            <person name="Ma J."/>
        </authorList>
    </citation>
    <scope>NUCLEOTIDE SEQUENCE [LARGE SCALE GENOMIC DNA]</scope>
    <source>
        <strain evidence="10">CGMCC 1.15342</strain>
    </source>
</reference>
<dbReference type="Gene3D" id="2.60.40.1120">
    <property type="entry name" value="Carboxypeptidase-like, regulatory domain"/>
    <property type="match status" value="1"/>
</dbReference>
<evidence type="ECO:0000313" key="9">
    <source>
        <dbReference type="EMBL" id="GGC17664.1"/>
    </source>
</evidence>